<feature type="signal peptide" evidence="2">
    <location>
        <begin position="1"/>
        <end position="24"/>
    </location>
</feature>
<evidence type="ECO:0000313" key="4">
    <source>
        <dbReference type="EMBL" id="MFC7666917.1"/>
    </source>
</evidence>
<dbReference type="Proteomes" id="UP001596513">
    <property type="component" value="Unassembled WGS sequence"/>
</dbReference>
<evidence type="ECO:0000256" key="1">
    <source>
        <dbReference type="PROSITE-ProRule" id="PRU01360"/>
    </source>
</evidence>
<keyword evidence="1" id="KW-0813">Transport</keyword>
<evidence type="ECO:0000313" key="5">
    <source>
        <dbReference type="Proteomes" id="UP001596513"/>
    </source>
</evidence>
<keyword evidence="1" id="KW-0812">Transmembrane</keyword>
<feature type="chain" id="PRO_5046243205" evidence="2">
    <location>
        <begin position="25"/>
        <end position="827"/>
    </location>
</feature>
<dbReference type="Pfam" id="PF01835">
    <property type="entry name" value="MG2"/>
    <property type="match status" value="1"/>
</dbReference>
<dbReference type="InterPro" id="IPR039426">
    <property type="entry name" value="TonB-dep_rcpt-like"/>
</dbReference>
<evidence type="ECO:0000259" key="3">
    <source>
        <dbReference type="Pfam" id="PF01835"/>
    </source>
</evidence>
<dbReference type="Gene3D" id="2.170.130.10">
    <property type="entry name" value="TonB-dependent receptor, plug domain"/>
    <property type="match status" value="1"/>
</dbReference>
<dbReference type="RefSeq" id="WP_380205916.1">
    <property type="nucleotide sequence ID" value="NZ_JBHTEK010000001.1"/>
</dbReference>
<comment type="similarity">
    <text evidence="1">Belongs to the TonB-dependent receptor family.</text>
</comment>
<gene>
    <name evidence="4" type="ORF">ACFQT0_05410</name>
</gene>
<dbReference type="InterPro" id="IPR002890">
    <property type="entry name" value="MG2"/>
</dbReference>
<sequence length="827" mass="88110">MYRRLGLAFAAVLLLAVSAFRLPADDGVFQRIVKSLVSFYGTSLPEKAYLHLDRPFYASGETVWFKAYVVEADSHRPDTLSKVLYVDLLSPRQRVVAQRTLRLSGGLAHGDLALPDTLATGTYRLRAYTSLDAQRQPGLLLYPGPGHRPNCCPTRPRPGGERPHRPAVFPEGGNLVEELESEVGFKAVDGQGHGVALQGTVLDEQGQPVASLNTRHGGMGSFRLTPAPGQRYRAVVVLPGGGKAEYPLPTSQPTGYTLHVSETADDFVVVLRRRMAAGAAPAGPALLMAQVRGSVAFAAQAPLTGTAPITAMLPKAKFVPGLAHITLFDEQGTAQCERLVFVPNPPGIRLTLAPDKPSYATREAVRLKLTATDAAGQPVAGAFSVAVSAPSSAFADGPTIASHLLLSSDLAGPVEDPGYYFREPQTPEIRQALNDLLLTQGWRRFVWKELLAGQLPSREFALEQGLSVSGQVLTAAGTPAGGRQVAYLQTNPTREAQMQTDASGRFLFRGLDGLDTTHVMLRAPSKKGEEALRIRLPAPPPAQAQPNALLAATAFSTALGEYARRSAQQQAQARSAKLSQGKTIALEEVSVRGARPRVVADGAMRPYSNANAVVLQVKDDVVNDSKTLIQYLAGRVAGVVVTGSTVNIRQASTLQNQSGGSFLIEPLFLIDGAIVSGEAFAAYPLKEIQTIDVMNQSAAGLFGSQAYGGVIAAYSRQGKDGPAKDPKAAFVGSRGGFLSFQMPGYYRAREFYAPRYEAAAPVQGPDPRLSTLYWLPEVRTDARGQAQLSFFAADAVGTFQATAEGVTTQGTPMRGTATFVVRKALAK</sequence>
<dbReference type="InterPro" id="IPR037066">
    <property type="entry name" value="Plug_dom_sf"/>
</dbReference>
<keyword evidence="5" id="KW-1185">Reference proteome</keyword>
<protein>
    <submittedName>
        <fullName evidence="4">MG2 domain-containing protein</fullName>
    </submittedName>
</protein>
<dbReference type="Gene3D" id="2.60.40.1930">
    <property type="match status" value="1"/>
</dbReference>
<keyword evidence="1" id="KW-0472">Membrane</keyword>
<dbReference type="PROSITE" id="PS52016">
    <property type="entry name" value="TONB_DEPENDENT_REC_3"/>
    <property type="match status" value="1"/>
</dbReference>
<comment type="subcellular location">
    <subcellularLocation>
        <location evidence="1">Cell outer membrane</location>
        <topology evidence="1">Multi-pass membrane protein</topology>
    </subcellularLocation>
</comment>
<name>A0ABW2U0T1_9BACT</name>
<proteinExistence type="inferred from homology"/>
<evidence type="ECO:0000256" key="2">
    <source>
        <dbReference type="SAM" id="SignalP"/>
    </source>
</evidence>
<keyword evidence="2" id="KW-0732">Signal</keyword>
<keyword evidence="1" id="KW-1134">Transmembrane beta strand</keyword>
<organism evidence="4 5">
    <name type="scientific">Hymenobacter humi</name>
    <dbReference type="NCBI Taxonomy" id="1411620"/>
    <lineage>
        <taxon>Bacteria</taxon>
        <taxon>Pseudomonadati</taxon>
        <taxon>Bacteroidota</taxon>
        <taxon>Cytophagia</taxon>
        <taxon>Cytophagales</taxon>
        <taxon>Hymenobacteraceae</taxon>
        <taxon>Hymenobacter</taxon>
    </lineage>
</organism>
<comment type="caution">
    <text evidence="4">The sequence shown here is derived from an EMBL/GenBank/DDBJ whole genome shotgun (WGS) entry which is preliminary data.</text>
</comment>
<dbReference type="EMBL" id="JBHTEK010000001">
    <property type="protein sequence ID" value="MFC7666917.1"/>
    <property type="molecule type" value="Genomic_DNA"/>
</dbReference>
<feature type="domain" description="Macroglobulin" evidence="3">
    <location>
        <begin position="47"/>
        <end position="134"/>
    </location>
</feature>
<accession>A0ABW2U0T1</accession>
<keyword evidence="1" id="KW-0998">Cell outer membrane</keyword>
<reference evidence="5" key="1">
    <citation type="journal article" date="2019" name="Int. J. Syst. Evol. Microbiol.">
        <title>The Global Catalogue of Microorganisms (GCM) 10K type strain sequencing project: providing services to taxonomists for standard genome sequencing and annotation.</title>
        <authorList>
            <consortium name="The Broad Institute Genomics Platform"/>
            <consortium name="The Broad Institute Genome Sequencing Center for Infectious Disease"/>
            <person name="Wu L."/>
            <person name="Ma J."/>
        </authorList>
    </citation>
    <scope>NUCLEOTIDE SEQUENCE [LARGE SCALE GENOMIC DNA]</scope>
    <source>
        <strain evidence="5">JCM 19635</strain>
    </source>
</reference>
<dbReference type="SUPFAM" id="SSF56935">
    <property type="entry name" value="Porins"/>
    <property type="match status" value="1"/>
</dbReference>